<evidence type="ECO:0000313" key="2">
    <source>
        <dbReference type="EMBL" id="JAH65363.1"/>
    </source>
</evidence>
<dbReference type="AlphaFoldDB" id="A0A0E9UK77"/>
<name>A0A0E9UK77_ANGAN</name>
<keyword evidence="1" id="KW-1133">Transmembrane helix</keyword>
<sequence>MFRTAIKENHCRKHALFFLRYFLCPSLLAYYPIGVFSERTNPKPIGG</sequence>
<dbReference type="EMBL" id="GBXM01043214">
    <property type="protein sequence ID" value="JAH65363.1"/>
    <property type="molecule type" value="Transcribed_RNA"/>
</dbReference>
<proteinExistence type="predicted"/>
<organism evidence="2">
    <name type="scientific">Anguilla anguilla</name>
    <name type="common">European freshwater eel</name>
    <name type="synonym">Muraena anguilla</name>
    <dbReference type="NCBI Taxonomy" id="7936"/>
    <lineage>
        <taxon>Eukaryota</taxon>
        <taxon>Metazoa</taxon>
        <taxon>Chordata</taxon>
        <taxon>Craniata</taxon>
        <taxon>Vertebrata</taxon>
        <taxon>Euteleostomi</taxon>
        <taxon>Actinopterygii</taxon>
        <taxon>Neopterygii</taxon>
        <taxon>Teleostei</taxon>
        <taxon>Anguilliformes</taxon>
        <taxon>Anguillidae</taxon>
        <taxon>Anguilla</taxon>
    </lineage>
</organism>
<keyword evidence="1" id="KW-0812">Transmembrane</keyword>
<keyword evidence="1" id="KW-0472">Membrane</keyword>
<evidence type="ECO:0000256" key="1">
    <source>
        <dbReference type="SAM" id="Phobius"/>
    </source>
</evidence>
<feature type="transmembrane region" description="Helical" evidence="1">
    <location>
        <begin position="15"/>
        <end position="33"/>
    </location>
</feature>
<reference evidence="2" key="2">
    <citation type="journal article" date="2015" name="Fish Shellfish Immunol.">
        <title>Early steps in the European eel (Anguilla anguilla)-Vibrio vulnificus interaction in the gills: Role of the RtxA13 toxin.</title>
        <authorList>
            <person name="Callol A."/>
            <person name="Pajuelo D."/>
            <person name="Ebbesson L."/>
            <person name="Teles M."/>
            <person name="MacKenzie S."/>
            <person name="Amaro C."/>
        </authorList>
    </citation>
    <scope>NUCLEOTIDE SEQUENCE</scope>
</reference>
<reference evidence="2" key="1">
    <citation type="submission" date="2014-11" db="EMBL/GenBank/DDBJ databases">
        <authorList>
            <person name="Amaro Gonzalez C."/>
        </authorList>
    </citation>
    <scope>NUCLEOTIDE SEQUENCE</scope>
</reference>
<accession>A0A0E9UK77</accession>
<protein>
    <submittedName>
        <fullName evidence="2">Uncharacterized protein</fullName>
    </submittedName>
</protein>